<name>A0AAD6TNI8_9AGAR</name>
<evidence type="ECO:0000256" key="1">
    <source>
        <dbReference type="SAM" id="MobiDB-lite"/>
    </source>
</evidence>
<keyword evidence="3" id="KW-1185">Reference proteome</keyword>
<dbReference type="InterPro" id="IPR035979">
    <property type="entry name" value="RBD_domain_sf"/>
</dbReference>
<dbReference type="Proteomes" id="UP001222325">
    <property type="component" value="Unassembled WGS sequence"/>
</dbReference>
<evidence type="ECO:0000313" key="3">
    <source>
        <dbReference type="Proteomes" id="UP001222325"/>
    </source>
</evidence>
<proteinExistence type="predicted"/>
<feature type="region of interest" description="Disordered" evidence="1">
    <location>
        <begin position="66"/>
        <end position="89"/>
    </location>
</feature>
<protein>
    <recommendedName>
        <fullName evidence="4">RRM domain-containing protein</fullName>
    </recommendedName>
</protein>
<gene>
    <name evidence="2" type="ORF">B0H15DRAFT_868109</name>
</gene>
<dbReference type="AlphaFoldDB" id="A0AAD6TNI8"/>
<sequence>MSARTHNPGNDLHVSGLDYKIDTRDFAKIGREGQKVRDVRRFVTMETQSGEEAEAAITALHGTGLGGKEKACRGRARTPTPGTGRRLPAGSLSFSERFGAPIQYCCYLQYQNAAGQC</sequence>
<accession>A0AAD6TNI8</accession>
<feature type="compositionally biased region" description="Low complexity" evidence="1">
    <location>
        <begin position="77"/>
        <end position="89"/>
    </location>
</feature>
<evidence type="ECO:0000313" key="2">
    <source>
        <dbReference type="EMBL" id="KAJ7075066.1"/>
    </source>
</evidence>
<reference evidence="2" key="1">
    <citation type="submission" date="2023-03" db="EMBL/GenBank/DDBJ databases">
        <title>Massive genome expansion in bonnet fungi (Mycena s.s.) driven by repeated elements and novel gene families across ecological guilds.</title>
        <authorList>
            <consortium name="Lawrence Berkeley National Laboratory"/>
            <person name="Harder C.B."/>
            <person name="Miyauchi S."/>
            <person name="Viragh M."/>
            <person name="Kuo A."/>
            <person name="Thoen E."/>
            <person name="Andreopoulos B."/>
            <person name="Lu D."/>
            <person name="Skrede I."/>
            <person name="Drula E."/>
            <person name="Henrissat B."/>
            <person name="Morin E."/>
            <person name="Kohler A."/>
            <person name="Barry K."/>
            <person name="LaButti K."/>
            <person name="Morin E."/>
            <person name="Salamov A."/>
            <person name="Lipzen A."/>
            <person name="Mereny Z."/>
            <person name="Hegedus B."/>
            <person name="Baldrian P."/>
            <person name="Stursova M."/>
            <person name="Weitz H."/>
            <person name="Taylor A."/>
            <person name="Grigoriev I.V."/>
            <person name="Nagy L.G."/>
            <person name="Martin F."/>
            <person name="Kauserud H."/>
        </authorList>
    </citation>
    <scope>NUCLEOTIDE SEQUENCE</scope>
    <source>
        <strain evidence="2">CBHHK173m</strain>
    </source>
</reference>
<dbReference type="GO" id="GO:0003676">
    <property type="term" value="F:nucleic acid binding"/>
    <property type="evidence" value="ECO:0007669"/>
    <property type="project" value="InterPro"/>
</dbReference>
<dbReference type="EMBL" id="JARJCN010000104">
    <property type="protein sequence ID" value="KAJ7075066.1"/>
    <property type="molecule type" value="Genomic_DNA"/>
</dbReference>
<organism evidence="2 3">
    <name type="scientific">Mycena belliarum</name>
    <dbReference type="NCBI Taxonomy" id="1033014"/>
    <lineage>
        <taxon>Eukaryota</taxon>
        <taxon>Fungi</taxon>
        <taxon>Dikarya</taxon>
        <taxon>Basidiomycota</taxon>
        <taxon>Agaricomycotina</taxon>
        <taxon>Agaricomycetes</taxon>
        <taxon>Agaricomycetidae</taxon>
        <taxon>Agaricales</taxon>
        <taxon>Marasmiineae</taxon>
        <taxon>Mycenaceae</taxon>
        <taxon>Mycena</taxon>
    </lineage>
</organism>
<dbReference type="CDD" id="cd00590">
    <property type="entry name" value="RRM_SF"/>
    <property type="match status" value="1"/>
</dbReference>
<evidence type="ECO:0008006" key="4">
    <source>
        <dbReference type="Google" id="ProtNLM"/>
    </source>
</evidence>
<comment type="caution">
    <text evidence="2">The sequence shown here is derived from an EMBL/GenBank/DDBJ whole genome shotgun (WGS) entry which is preliminary data.</text>
</comment>
<dbReference type="SUPFAM" id="SSF54928">
    <property type="entry name" value="RNA-binding domain, RBD"/>
    <property type="match status" value="1"/>
</dbReference>